<sequence length="81" mass="9357">MMKIEMYSKEQCSQCETAAMWLQNQGFNVATLKLDVEFDRETLFELFPTARSYPQFMLDGEPIGDFSRLKSALAFEQNAAF</sequence>
<dbReference type="InterPro" id="IPR036249">
    <property type="entry name" value="Thioredoxin-like_sf"/>
</dbReference>
<dbReference type="Pfam" id="PF00462">
    <property type="entry name" value="Glutaredoxin"/>
    <property type="match status" value="1"/>
</dbReference>
<organism evidence="2 3">
    <name type="scientific">Vibrio jasicida</name>
    <dbReference type="NCBI Taxonomy" id="766224"/>
    <lineage>
        <taxon>Bacteria</taxon>
        <taxon>Pseudomonadati</taxon>
        <taxon>Pseudomonadota</taxon>
        <taxon>Gammaproteobacteria</taxon>
        <taxon>Vibrionales</taxon>
        <taxon>Vibrionaceae</taxon>
        <taxon>Vibrio</taxon>
    </lineage>
</organism>
<name>A0AAU9QK71_9VIBR</name>
<accession>A0AAU9QK71</accession>
<evidence type="ECO:0000313" key="2">
    <source>
        <dbReference type="EMBL" id="CAH1585774.1"/>
    </source>
</evidence>
<comment type="caution">
    <text evidence="2">The sequence shown here is derived from an EMBL/GenBank/DDBJ whole genome shotgun (WGS) entry which is preliminary data.</text>
</comment>
<feature type="domain" description="Glutaredoxin" evidence="1">
    <location>
        <begin position="4"/>
        <end position="62"/>
    </location>
</feature>
<gene>
    <name evidence="2" type="ORF">THF1A12_20217</name>
</gene>
<proteinExistence type="predicted"/>
<dbReference type="Proteomes" id="UP001295462">
    <property type="component" value="Unassembled WGS sequence"/>
</dbReference>
<dbReference type="AlphaFoldDB" id="A0AAU9QK71"/>
<protein>
    <submittedName>
        <fullName evidence="2">Glutaredoxin family protein</fullName>
    </submittedName>
</protein>
<dbReference type="EMBL" id="CAKMUD010000072">
    <property type="protein sequence ID" value="CAH1585774.1"/>
    <property type="molecule type" value="Genomic_DNA"/>
</dbReference>
<dbReference type="SUPFAM" id="SSF52833">
    <property type="entry name" value="Thioredoxin-like"/>
    <property type="match status" value="1"/>
</dbReference>
<dbReference type="InterPro" id="IPR002109">
    <property type="entry name" value="Glutaredoxin"/>
</dbReference>
<dbReference type="PROSITE" id="PS51354">
    <property type="entry name" value="GLUTAREDOXIN_2"/>
    <property type="match status" value="1"/>
</dbReference>
<dbReference type="Gene3D" id="3.40.30.10">
    <property type="entry name" value="Glutaredoxin"/>
    <property type="match status" value="1"/>
</dbReference>
<evidence type="ECO:0000313" key="3">
    <source>
        <dbReference type="Proteomes" id="UP001295462"/>
    </source>
</evidence>
<reference evidence="2" key="1">
    <citation type="submission" date="2022-01" db="EMBL/GenBank/DDBJ databases">
        <authorList>
            <person name="Lagorce A."/>
        </authorList>
    </citation>
    <scope>NUCLEOTIDE SEQUENCE</scope>
    <source>
        <strain evidence="2">Th15_F1_A12</strain>
    </source>
</reference>
<evidence type="ECO:0000259" key="1">
    <source>
        <dbReference type="Pfam" id="PF00462"/>
    </source>
</evidence>